<gene>
    <name evidence="2" type="ORF">GCM10009759_56040</name>
</gene>
<evidence type="ECO:0000313" key="3">
    <source>
        <dbReference type="Proteomes" id="UP001500897"/>
    </source>
</evidence>
<evidence type="ECO:0000256" key="1">
    <source>
        <dbReference type="SAM" id="MobiDB-lite"/>
    </source>
</evidence>
<evidence type="ECO:0000313" key="2">
    <source>
        <dbReference type="EMBL" id="GAA2112858.1"/>
    </source>
</evidence>
<name>A0ABN2XLT3_9ACTN</name>
<comment type="caution">
    <text evidence="2">The sequence shown here is derived from an EMBL/GenBank/DDBJ whole genome shotgun (WGS) entry which is preliminary data.</text>
</comment>
<accession>A0ABN2XLT3</accession>
<protein>
    <recommendedName>
        <fullName evidence="4">DUF3040 family protein</fullName>
    </recommendedName>
</protein>
<proteinExistence type="predicted"/>
<reference evidence="2 3" key="1">
    <citation type="journal article" date="2019" name="Int. J. Syst. Evol. Microbiol.">
        <title>The Global Catalogue of Microorganisms (GCM) 10K type strain sequencing project: providing services to taxonomists for standard genome sequencing and annotation.</title>
        <authorList>
            <consortium name="The Broad Institute Genomics Platform"/>
            <consortium name="The Broad Institute Genome Sequencing Center for Infectious Disease"/>
            <person name="Wu L."/>
            <person name="Ma J."/>
        </authorList>
    </citation>
    <scope>NUCLEOTIDE SEQUENCE [LARGE SCALE GENOMIC DNA]</scope>
    <source>
        <strain evidence="2 3">JCM 14559</strain>
    </source>
</reference>
<keyword evidence="3" id="KW-1185">Reference proteome</keyword>
<evidence type="ECO:0008006" key="4">
    <source>
        <dbReference type="Google" id="ProtNLM"/>
    </source>
</evidence>
<dbReference type="Proteomes" id="UP001500897">
    <property type="component" value="Unassembled WGS sequence"/>
</dbReference>
<sequence>MDGGATLSPRERQLLAALEAELRVDVELDLRLRTMRHHQFRAVLGPPCRALFTVLLTLAAAVARTARLARLGLVATLAALTALAASTARAVRPSPGAPDCRGPRLP</sequence>
<organism evidence="2 3">
    <name type="scientific">Kitasatospora saccharophila</name>
    <dbReference type="NCBI Taxonomy" id="407973"/>
    <lineage>
        <taxon>Bacteria</taxon>
        <taxon>Bacillati</taxon>
        <taxon>Actinomycetota</taxon>
        <taxon>Actinomycetes</taxon>
        <taxon>Kitasatosporales</taxon>
        <taxon>Streptomycetaceae</taxon>
        <taxon>Kitasatospora</taxon>
    </lineage>
</organism>
<dbReference type="EMBL" id="BAAANS010000044">
    <property type="protein sequence ID" value="GAA2112858.1"/>
    <property type="molecule type" value="Genomic_DNA"/>
</dbReference>
<feature type="region of interest" description="Disordered" evidence="1">
    <location>
        <begin position="87"/>
        <end position="106"/>
    </location>
</feature>